<evidence type="ECO:0000256" key="8">
    <source>
        <dbReference type="ARBA" id="ARBA00048370"/>
    </source>
</evidence>
<evidence type="ECO:0000256" key="1">
    <source>
        <dbReference type="ARBA" id="ARBA00007317"/>
    </source>
</evidence>
<comment type="cofactor">
    <cofactor evidence="9">
        <name>(R)-lipoate</name>
        <dbReference type="ChEBI" id="CHEBI:83088"/>
    </cofactor>
    <text evidence="9">Binds 1 lipoyl cofactor covalently.</text>
</comment>
<dbReference type="SUPFAM" id="SSF51230">
    <property type="entry name" value="Single hybrid motif"/>
    <property type="match status" value="1"/>
</dbReference>
<dbReference type="Gene3D" id="4.10.320.10">
    <property type="entry name" value="E3-binding domain"/>
    <property type="match status" value="1"/>
</dbReference>
<dbReference type="InterPro" id="IPR006256">
    <property type="entry name" value="AcTrfase_Pyrv_DH_cplx"/>
</dbReference>
<evidence type="ECO:0000256" key="5">
    <source>
        <dbReference type="ARBA" id="ARBA00022823"/>
    </source>
</evidence>
<keyword evidence="6 9" id="KW-0012">Acyltransferase</keyword>
<dbReference type="InterPro" id="IPR001078">
    <property type="entry name" value="2-oxoacid_DH_actylTfrase"/>
</dbReference>
<dbReference type="SUPFAM" id="SSF52777">
    <property type="entry name" value="CoA-dependent acyltransferases"/>
    <property type="match status" value="1"/>
</dbReference>
<comment type="subunit">
    <text evidence="2 9">Forms a 24-polypeptide structural core with octahedral symmetry.</text>
</comment>
<dbReference type="InterPro" id="IPR050743">
    <property type="entry name" value="2-oxoacid_DH_E2_comp"/>
</dbReference>
<comment type="function">
    <text evidence="7">The pyruvate dehydrogenase complex catalyzes the overall conversion of pyruvate to acetyl-CoA and CO(2). It contains multiple copies of three enzymatic components: pyruvate dehydrogenase (E1), dihydrolipoamide acetyltransferase (E2) and lipoamide dehydrogenase (E3).</text>
</comment>
<keyword evidence="14" id="KW-1185">Reference proteome</keyword>
<dbReference type="InterPro" id="IPR023213">
    <property type="entry name" value="CAT-like_dom_sf"/>
</dbReference>
<dbReference type="EMBL" id="BSYI01000071">
    <property type="protein sequence ID" value="GMG85516.1"/>
    <property type="molecule type" value="Genomic_DNA"/>
</dbReference>
<dbReference type="PANTHER" id="PTHR43178:SF2">
    <property type="entry name" value="DIHYDROLIPOYLLYSINE-RESIDUE ACETYLTRANSFERASE COMPONENT OF PYRUVATE DEHYDROGENASE COMPLEX"/>
    <property type="match status" value="1"/>
</dbReference>
<evidence type="ECO:0000256" key="2">
    <source>
        <dbReference type="ARBA" id="ARBA00011484"/>
    </source>
</evidence>
<comment type="similarity">
    <text evidence="1 9">Belongs to the 2-oxoacid dehydrogenase family.</text>
</comment>
<evidence type="ECO:0000256" key="4">
    <source>
        <dbReference type="ARBA" id="ARBA00022737"/>
    </source>
</evidence>
<dbReference type="NCBIfam" id="TIGR01348">
    <property type="entry name" value="PDHac_trf_long"/>
    <property type="match status" value="1"/>
</dbReference>
<feature type="region of interest" description="Disordered" evidence="10">
    <location>
        <begin position="83"/>
        <end position="121"/>
    </location>
</feature>
<reference evidence="13 14" key="1">
    <citation type="submission" date="2023-04" db="EMBL/GenBank/DDBJ databases">
        <title>Marinoamorphus aggregata gen. nov., sp. Nov., isolate from tissue of brittle star Ophioplocus japonicus.</title>
        <authorList>
            <person name="Kawano K."/>
            <person name="Sawayama S."/>
            <person name="Nakagawa S."/>
        </authorList>
    </citation>
    <scope>NUCLEOTIDE SEQUENCE [LARGE SCALE GENOMIC DNA]</scope>
    <source>
        <strain evidence="13 14">NKW23</strain>
    </source>
</reference>
<evidence type="ECO:0000313" key="13">
    <source>
        <dbReference type="EMBL" id="GMG85516.1"/>
    </source>
</evidence>
<evidence type="ECO:0000259" key="12">
    <source>
        <dbReference type="PROSITE" id="PS51826"/>
    </source>
</evidence>
<dbReference type="PROSITE" id="PS51826">
    <property type="entry name" value="PSBD"/>
    <property type="match status" value="1"/>
</dbReference>
<dbReference type="PANTHER" id="PTHR43178">
    <property type="entry name" value="DIHYDROLIPOAMIDE ACETYLTRANSFERASE COMPONENT OF PYRUVATE DEHYDROGENASE COMPLEX"/>
    <property type="match status" value="1"/>
</dbReference>
<dbReference type="Pfam" id="PF00198">
    <property type="entry name" value="2-oxoacid_dh"/>
    <property type="match status" value="1"/>
</dbReference>
<keyword evidence="4" id="KW-0677">Repeat</keyword>
<evidence type="ECO:0000259" key="11">
    <source>
        <dbReference type="PROSITE" id="PS50968"/>
    </source>
</evidence>
<dbReference type="InterPro" id="IPR004167">
    <property type="entry name" value="PSBD"/>
</dbReference>
<evidence type="ECO:0000256" key="9">
    <source>
        <dbReference type="RuleBase" id="RU361137"/>
    </source>
</evidence>
<dbReference type="CDD" id="cd06849">
    <property type="entry name" value="lipoyl_domain"/>
    <property type="match status" value="1"/>
</dbReference>
<dbReference type="SUPFAM" id="SSF47005">
    <property type="entry name" value="Peripheral subunit-binding domain of 2-oxo acid dehydrogenase complex"/>
    <property type="match status" value="1"/>
</dbReference>
<feature type="domain" description="Lipoyl-binding" evidence="11">
    <location>
        <begin position="3"/>
        <end position="77"/>
    </location>
</feature>
<dbReference type="InterPro" id="IPR011053">
    <property type="entry name" value="Single_hybrid_motif"/>
</dbReference>
<accession>A0ABQ6LTZ3</accession>
<organism evidence="13 14">
    <name type="scientific">Paralimibaculum aggregatum</name>
    <dbReference type="NCBI Taxonomy" id="3036245"/>
    <lineage>
        <taxon>Bacteria</taxon>
        <taxon>Pseudomonadati</taxon>
        <taxon>Pseudomonadota</taxon>
        <taxon>Alphaproteobacteria</taxon>
        <taxon>Rhodobacterales</taxon>
        <taxon>Paracoccaceae</taxon>
        <taxon>Paralimibaculum</taxon>
    </lineage>
</organism>
<evidence type="ECO:0000256" key="6">
    <source>
        <dbReference type="ARBA" id="ARBA00023315"/>
    </source>
</evidence>
<keyword evidence="5 9" id="KW-0450">Lipoyl</keyword>
<dbReference type="Pfam" id="PF02817">
    <property type="entry name" value="E3_binding"/>
    <property type="match status" value="1"/>
</dbReference>
<dbReference type="PROSITE" id="PS00189">
    <property type="entry name" value="LIPOYL"/>
    <property type="match status" value="1"/>
</dbReference>
<dbReference type="InterPro" id="IPR000089">
    <property type="entry name" value="Biotin_lipoyl"/>
</dbReference>
<evidence type="ECO:0000256" key="10">
    <source>
        <dbReference type="SAM" id="MobiDB-lite"/>
    </source>
</evidence>
<protein>
    <recommendedName>
        <fullName evidence="9">Acetyltransferase component of pyruvate dehydrogenase complex</fullName>
        <ecNumber evidence="9">2.3.1.12</ecNumber>
    </recommendedName>
</protein>
<proteinExistence type="inferred from homology"/>
<evidence type="ECO:0000313" key="14">
    <source>
        <dbReference type="Proteomes" id="UP001239909"/>
    </source>
</evidence>
<dbReference type="Pfam" id="PF00364">
    <property type="entry name" value="Biotin_lipoyl"/>
    <property type="match status" value="1"/>
</dbReference>
<dbReference type="Proteomes" id="UP001239909">
    <property type="component" value="Unassembled WGS sequence"/>
</dbReference>
<dbReference type="InterPro" id="IPR036625">
    <property type="entry name" value="E3-bd_dom_sf"/>
</dbReference>
<keyword evidence="3 9" id="KW-0808">Transferase</keyword>
<feature type="domain" description="Peripheral subunit-binding (PSBD)" evidence="12">
    <location>
        <begin position="130"/>
        <end position="167"/>
    </location>
</feature>
<gene>
    <name evidence="13" type="primary">aceF_2</name>
    <name evidence="13" type="ORF">LNKW23_47380</name>
</gene>
<comment type="caution">
    <text evidence="13">The sequence shown here is derived from an EMBL/GenBank/DDBJ whole genome shotgun (WGS) entry which is preliminary data.</text>
</comment>
<feature type="compositionally biased region" description="Basic and acidic residues" evidence="10">
    <location>
        <begin position="88"/>
        <end position="100"/>
    </location>
</feature>
<dbReference type="InterPro" id="IPR003016">
    <property type="entry name" value="2-oxoA_DH_lipoyl-BS"/>
</dbReference>
<sequence length="433" mass="45921">MSIIEVKVPDIGDFSEVPVISILVSPGDHVAEEDALIELESDKATMEVPSPSVGDVVEVLVKEGDTVSEGTPILRLEVVDAKAPVDPPHPEGVQEHEPTAPERPSPARADAPAPAGTPAAVDEAGFGKAHASPSVRAFARELGVDLARIAGSGRKGRILREDVTAHFKGAVEAAAPKGAAPAAAGGMGIPPIPAVDFTKFGSVEDVEMSRIKKISGPALHRAWLNIPHVTHQEEADITELDLYRKELDTAAKAEGYRVTLLSFVIKACVSALKTHWEVNSSIHPDGDKLIRKHYYHIGFAADTPQGLVVPVIRDADRKGIVEVSRELGELSKKARDGALKGPDMQGASFTISSLGGIGGTGFTPIVNAPEVAILGLTRSKMAPVWDAGKGEFVPRNMLPMSLSYDHRAIDGALAARFCATLKHILADVRRIML</sequence>
<evidence type="ECO:0000256" key="3">
    <source>
        <dbReference type="ARBA" id="ARBA00022679"/>
    </source>
</evidence>
<dbReference type="PROSITE" id="PS50968">
    <property type="entry name" value="BIOTINYL_LIPOYL"/>
    <property type="match status" value="1"/>
</dbReference>
<dbReference type="EC" id="2.3.1.12" evidence="9"/>
<dbReference type="Gene3D" id="3.30.559.10">
    <property type="entry name" value="Chloramphenicol acetyltransferase-like domain"/>
    <property type="match status" value="1"/>
</dbReference>
<dbReference type="Gene3D" id="2.40.50.100">
    <property type="match status" value="1"/>
</dbReference>
<feature type="compositionally biased region" description="Low complexity" evidence="10">
    <location>
        <begin position="106"/>
        <end position="120"/>
    </location>
</feature>
<evidence type="ECO:0000256" key="7">
    <source>
        <dbReference type="ARBA" id="ARBA00025211"/>
    </source>
</evidence>
<name>A0ABQ6LTZ3_9RHOB</name>
<comment type="catalytic activity">
    <reaction evidence="8 9">
        <text>N(6)-[(R)-dihydrolipoyl]-L-lysyl-[protein] + acetyl-CoA = N(6)-[(R)-S(8)-acetyldihydrolipoyl]-L-lysyl-[protein] + CoA</text>
        <dbReference type="Rhea" id="RHEA:17017"/>
        <dbReference type="Rhea" id="RHEA-COMP:10475"/>
        <dbReference type="Rhea" id="RHEA-COMP:10478"/>
        <dbReference type="ChEBI" id="CHEBI:57287"/>
        <dbReference type="ChEBI" id="CHEBI:57288"/>
        <dbReference type="ChEBI" id="CHEBI:83100"/>
        <dbReference type="ChEBI" id="CHEBI:83111"/>
        <dbReference type="EC" id="2.3.1.12"/>
    </reaction>
</comment>